<feature type="region of interest" description="Disordered" evidence="1">
    <location>
        <begin position="1"/>
        <end position="41"/>
    </location>
</feature>
<dbReference type="AlphaFoldDB" id="A0A1Y5IF29"/>
<dbReference type="InterPro" id="IPR036865">
    <property type="entry name" value="CRAL-TRIO_dom_sf"/>
</dbReference>
<dbReference type="Gene3D" id="3.40.525.10">
    <property type="entry name" value="CRAL-TRIO lipid binding domain"/>
    <property type="match status" value="1"/>
</dbReference>
<sequence>MATHDGTTTVTLDADADDARDDRGTETAVTDADGVETPRRATDEDYARLDAYLTTGFGLVHADGRDGEGRTVVTINATRIPGWAGGADRERALKLIVRALAGAAEDRYVVVVYFGNGDRTEGVVPTHALNWLSDVHGALEYRVRKNVEKIVFVNASWLTSTIISFSTTFASSKVSKKFVWTRSLQDMEKDTKYHVNASMLGESFLRSINVKIEYRAEHGADAE</sequence>
<accession>A0A1Y5IF29</accession>
<protein>
    <recommendedName>
        <fullName evidence="2">CRAL-TRIO domain-containing protein</fullName>
    </recommendedName>
</protein>
<organism evidence="3">
    <name type="scientific">Ostreococcus tauri</name>
    <name type="common">Marine green alga</name>
    <dbReference type="NCBI Taxonomy" id="70448"/>
    <lineage>
        <taxon>Eukaryota</taxon>
        <taxon>Viridiplantae</taxon>
        <taxon>Chlorophyta</taxon>
        <taxon>Mamiellophyceae</taxon>
        <taxon>Mamiellales</taxon>
        <taxon>Bathycoccaceae</taxon>
        <taxon>Ostreococcus</taxon>
    </lineage>
</organism>
<evidence type="ECO:0000313" key="3">
    <source>
        <dbReference type="EMBL" id="OUS48188.1"/>
    </source>
</evidence>
<dbReference type="InterPro" id="IPR001251">
    <property type="entry name" value="CRAL-TRIO_dom"/>
</dbReference>
<dbReference type="KEGG" id="ota:OT_ostta05g00210"/>
<dbReference type="RefSeq" id="XP_003079119.2">
    <property type="nucleotide sequence ID" value="XM_003079071.2"/>
</dbReference>
<dbReference type="Proteomes" id="UP000195557">
    <property type="component" value="Unassembled WGS sequence"/>
</dbReference>
<feature type="domain" description="CRAL-TRIO" evidence="2">
    <location>
        <begin position="69"/>
        <end position="189"/>
    </location>
</feature>
<gene>
    <name evidence="3" type="ORF">BE221DRAFT_70621</name>
</gene>
<feature type="compositionally biased region" description="Low complexity" evidence="1">
    <location>
        <begin position="1"/>
        <end position="13"/>
    </location>
</feature>
<dbReference type="OrthoDB" id="10464604at2759"/>
<dbReference type="Pfam" id="PF13716">
    <property type="entry name" value="CRAL_TRIO_2"/>
    <property type="match status" value="1"/>
</dbReference>
<proteinExistence type="predicted"/>
<dbReference type="EMBL" id="KZ155776">
    <property type="protein sequence ID" value="OUS48188.1"/>
    <property type="molecule type" value="Genomic_DNA"/>
</dbReference>
<name>A0A1Y5IF29_OSTTA</name>
<dbReference type="SUPFAM" id="SSF52087">
    <property type="entry name" value="CRAL/TRIO domain"/>
    <property type="match status" value="1"/>
</dbReference>
<reference evidence="3" key="1">
    <citation type="submission" date="2017-04" db="EMBL/GenBank/DDBJ databases">
        <title>Population genomics of picophytoplankton unveils novel chromosome hypervariability.</title>
        <authorList>
            <consortium name="DOE Joint Genome Institute"/>
            <person name="Blanc-Mathieu R."/>
            <person name="Krasovec M."/>
            <person name="Hebrard M."/>
            <person name="Yau S."/>
            <person name="Desgranges E."/>
            <person name="Martin J."/>
            <person name="Schackwitz W."/>
            <person name="Kuo A."/>
            <person name="Salin G."/>
            <person name="Donnadieu C."/>
            <person name="Desdevises Y."/>
            <person name="Sanchez-Ferandin S."/>
            <person name="Moreau H."/>
            <person name="Rivals E."/>
            <person name="Grigoriev I.V."/>
            <person name="Grimsley N."/>
            <person name="Eyre-Walker A."/>
            <person name="Piganeau G."/>
        </authorList>
    </citation>
    <scope>NUCLEOTIDE SEQUENCE [LARGE SCALE GENOMIC DNA]</scope>
    <source>
        <strain evidence="3">RCC 1115</strain>
    </source>
</reference>
<evidence type="ECO:0000259" key="2">
    <source>
        <dbReference type="Pfam" id="PF13716"/>
    </source>
</evidence>
<evidence type="ECO:0000256" key="1">
    <source>
        <dbReference type="SAM" id="MobiDB-lite"/>
    </source>
</evidence>